<sequence length="601" mass="63960">MPDAASKTTSDLIVERLLEWGVDTCFGICGDTVNGFFEALRTHPEMRFVHVRHEEYAALAAVGYAKFTGRPAACVAASGPGALHLMNGLMDGRVDQAPVIAITGMAYHDLVGTHFLQDVDNARVLDPACAFSERVMGPAHAVSVTDRAVRAALYQRSPVHLTIPIDVQSWTCEQDTVSEKNVPGHTSTARQLHVQVPPEAELRHAADLLNSCERVAVIAGAGARFGAGPLVEEIAQALGAPIAKAGLGKDAVPDDHPLCVGGFGFIGGRAAHWAFENCDGLLIVGSSSPFYDFWPEPGQARAVQIDDRGDRIGLRYPVEVGLCGDARATLQGLLPLIAPREDRSFADQARQVFADWWGLQRKRAAEPGAPMKPQAVTCALSEVLPDRAILTTDAGTTTSWASRVLLRRGMEFSFSGTLCTMGSAVPYAVGAQVAHPDRPVVAVVGDGALAMCMGELATIAQHGLPITVVVMRNDTLGLEIWEQNAYLGNPQYGCALSPVDFAAVAGACGLAAYSAQDPGEVREVLEHALAFDGPALVECVVDPYEPPYGETVKPSQVAKVLKAYARGEPDREEMAANFLAPGRPELSPGVAQHANEFSKYL</sequence>
<dbReference type="GO" id="GO:0003824">
    <property type="term" value="F:catalytic activity"/>
    <property type="evidence" value="ECO:0007669"/>
    <property type="project" value="InterPro"/>
</dbReference>
<evidence type="ECO:0000256" key="2">
    <source>
        <dbReference type="ARBA" id="ARBA00023052"/>
    </source>
</evidence>
<dbReference type="InterPro" id="IPR047212">
    <property type="entry name" value="TPP_POXB-like"/>
</dbReference>
<feature type="domain" description="Thiamine pyrophosphate enzyme N-terminal TPP-binding" evidence="6">
    <location>
        <begin position="8"/>
        <end position="121"/>
    </location>
</feature>
<dbReference type="Pfam" id="PF02775">
    <property type="entry name" value="TPP_enzyme_C"/>
    <property type="match status" value="1"/>
</dbReference>
<dbReference type="AlphaFoldDB" id="A0A3A4ADE9"/>
<evidence type="ECO:0000256" key="3">
    <source>
        <dbReference type="RuleBase" id="RU362132"/>
    </source>
</evidence>
<keyword evidence="2 3" id="KW-0786">Thiamine pyrophosphate</keyword>
<dbReference type="InterPro" id="IPR012000">
    <property type="entry name" value="Thiamin_PyroP_enz_cen_dom"/>
</dbReference>
<gene>
    <name evidence="7" type="ORF">D5H75_28755</name>
</gene>
<organism evidence="7 8">
    <name type="scientific">Bailinhaonella thermotolerans</name>
    <dbReference type="NCBI Taxonomy" id="1070861"/>
    <lineage>
        <taxon>Bacteria</taxon>
        <taxon>Bacillati</taxon>
        <taxon>Actinomycetota</taxon>
        <taxon>Actinomycetes</taxon>
        <taxon>Streptosporangiales</taxon>
        <taxon>Streptosporangiaceae</taxon>
        <taxon>Bailinhaonella</taxon>
    </lineage>
</organism>
<dbReference type="SUPFAM" id="SSF52467">
    <property type="entry name" value="DHS-like NAD/FAD-binding domain"/>
    <property type="match status" value="1"/>
</dbReference>
<evidence type="ECO:0000259" key="6">
    <source>
        <dbReference type="Pfam" id="PF02776"/>
    </source>
</evidence>
<dbReference type="CDD" id="cd02014">
    <property type="entry name" value="TPP_POX"/>
    <property type="match status" value="1"/>
</dbReference>
<dbReference type="EMBL" id="QZEY01000014">
    <property type="protein sequence ID" value="RJL24777.1"/>
    <property type="molecule type" value="Genomic_DNA"/>
</dbReference>
<proteinExistence type="inferred from homology"/>
<reference evidence="7 8" key="1">
    <citation type="submission" date="2018-09" db="EMBL/GenBank/DDBJ databases">
        <title>YIM 75507 draft genome.</title>
        <authorList>
            <person name="Tang S."/>
            <person name="Feng Y."/>
        </authorList>
    </citation>
    <scope>NUCLEOTIDE SEQUENCE [LARGE SCALE GENOMIC DNA]</scope>
    <source>
        <strain evidence="7 8">YIM 75507</strain>
    </source>
</reference>
<dbReference type="Pfam" id="PF00205">
    <property type="entry name" value="TPP_enzyme_M"/>
    <property type="match status" value="1"/>
</dbReference>
<accession>A0A3A4ADE9</accession>
<keyword evidence="8" id="KW-1185">Reference proteome</keyword>
<feature type="domain" description="Thiamine pyrophosphate enzyme central" evidence="4">
    <location>
        <begin position="203"/>
        <end position="333"/>
    </location>
</feature>
<dbReference type="InterPro" id="IPR029061">
    <property type="entry name" value="THDP-binding"/>
</dbReference>
<dbReference type="Gene3D" id="3.40.50.970">
    <property type="match status" value="2"/>
</dbReference>
<dbReference type="InterPro" id="IPR047211">
    <property type="entry name" value="POXB-like"/>
</dbReference>
<feature type="domain" description="Thiamine pyrophosphate enzyme TPP-binding" evidence="5">
    <location>
        <begin position="393"/>
        <end position="539"/>
    </location>
</feature>
<dbReference type="InterPro" id="IPR000399">
    <property type="entry name" value="TPP-bd_CS"/>
</dbReference>
<protein>
    <submittedName>
        <fullName evidence="7">Pyruvate oxidase</fullName>
    </submittedName>
</protein>
<dbReference type="InterPro" id="IPR011766">
    <property type="entry name" value="TPP_enzyme_TPP-bd"/>
</dbReference>
<dbReference type="InterPro" id="IPR029035">
    <property type="entry name" value="DHS-like_NAD/FAD-binding_dom"/>
</dbReference>
<evidence type="ECO:0000313" key="8">
    <source>
        <dbReference type="Proteomes" id="UP000265768"/>
    </source>
</evidence>
<dbReference type="RefSeq" id="WP_119929693.1">
    <property type="nucleotide sequence ID" value="NZ_QZEY01000014.1"/>
</dbReference>
<dbReference type="PROSITE" id="PS00187">
    <property type="entry name" value="TPP_ENZYMES"/>
    <property type="match status" value="1"/>
</dbReference>
<dbReference type="SUPFAM" id="SSF52518">
    <property type="entry name" value="Thiamin diphosphate-binding fold (THDP-binding)"/>
    <property type="match status" value="2"/>
</dbReference>
<dbReference type="Proteomes" id="UP000265768">
    <property type="component" value="Unassembled WGS sequence"/>
</dbReference>
<dbReference type="InterPro" id="IPR012001">
    <property type="entry name" value="Thiamin_PyroP_enz_TPP-bd_dom"/>
</dbReference>
<dbReference type="GO" id="GO:0000287">
    <property type="term" value="F:magnesium ion binding"/>
    <property type="evidence" value="ECO:0007669"/>
    <property type="project" value="InterPro"/>
</dbReference>
<evidence type="ECO:0000256" key="1">
    <source>
        <dbReference type="ARBA" id="ARBA00007812"/>
    </source>
</evidence>
<dbReference type="PANTHER" id="PTHR42981:SF2">
    <property type="entry name" value="PYRUVATE DEHYDROGENASE [UBIQUINONE]"/>
    <property type="match status" value="1"/>
</dbReference>
<name>A0A3A4ADE9_9ACTN</name>
<dbReference type="GO" id="GO:0030976">
    <property type="term" value="F:thiamine pyrophosphate binding"/>
    <property type="evidence" value="ECO:0007669"/>
    <property type="project" value="InterPro"/>
</dbReference>
<dbReference type="Gene3D" id="3.40.50.1220">
    <property type="entry name" value="TPP-binding domain"/>
    <property type="match status" value="1"/>
</dbReference>
<comment type="similarity">
    <text evidence="1 3">Belongs to the TPP enzyme family.</text>
</comment>
<evidence type="ECO:0000259" key="5">
    <source>
        <dbReference type="Pfam" id="PF02775"/>
    </source>
</evidence>
<evidence type="ECO:0000313" key="7">
    <source>
        <dbReference type="EMBL" id="RJL24777.1"/>
    </source>
</evidence>
<dbReference type="Pfam" id="PF02776">
    <property type="entry name" value="TPP_enzyme_N"/>
    <property type="match status" value="1"/>
</dbReference>
<keyword evidence="7" id="KW-0670">Pyruvate</keyword>
<dbReference type="OrthoDB" id="4959782at2"/>
<dbReference type="PANTHER" id="PTHR42981">
    <property type="entry name" value="PYRUVATE DEHYDROGENASE [UBIQUINONE]"/>
    <property type="match status" value="1"/>
</dbReference>
<comment type="caution">
    <text evidence="7">The sequence shown here is derived from an EMBL/GenBank/DDBJ whole genome shotgun (WGS) entry which is preliminary data.</text>
</comment>
<evidence type="ECO:0000259" key="4">
    <source>
        <dbReference type="Pfam" id="PF00205"/>
    </source>
</evidence>